<evidence type="ECO:0000313" key="2">
    <source>
        <dbReference type="Proteomes" id="UP000584374"/>
    </source>
</evidence>
<accession>A0A840Q4A5</accession>
<reference evidence="1 2" key="1">
    <citation type="submission" date="2020-08" db="EMBL/GenBank/DDBJ databases">
        <title>Sequencing the genomes of 1000 actinobacteria strains.</title>
        <authorList>
            <person name="Klenk H.-P."/>
        </authorList>
    </citation>
    <scope>NUCLEOTIDE SEQUENCE [LARGE SCALE GENOMIC DNA]</scope>
    <source>
        <strain evidence="1 2">DSM 45584</strain>
    </source>
</reference>
<dbReference type="AlphaFoldDB" id="A0A840Q4A5"/>
<comment type="caution">
    <text evidence="1">The sequence shown here is derived from an EMBL/GenBank/DDBJ whole genome shotgun (WGS) entry which is preliminary data.</text>
</comment>
<protein>
    <submittedName>
        <fullName evidence="1">Uncharacterized protein</fullName>
    </submittedName>
</protein>
<dbReference type="Proteomes" id="UP000584374">
    <property type="component" value="Unassembled WGS sequence"/>
</dbReference>
<proteinExistence type="predicted"/>
<name>A0A840Q4A5_9PSEU</name>
<sequence length="63" mass="6653">MPLFEKHSDANHLGMLLASSTGTNRGTHVTVLTFGAPVLALCDDNAFSGAYMKNIYQLVALGA</sequence>
<gene>
    <name evidence="1" type="ORF">BJ970_002908</name>
</gene>
<keyword evidence="2" id="KW-1185">Reference proteome</keyword>
<evidence type="ECO:0000313" key="1">
    <source>
        <dbReference type="EMBL" id="MBB5155374.1"/>
    </source>
</evidence>
<dbReference type="EMBL" id="JACHIW010000001">
    <property type="protein sequence ID" value="MBB5155374.1"/>
    <property type="molecule type" value="Genomic_DNA"/>
</dbReference>
<organism evidence="1 2">
    <name type="scientific">Saccharopolyspora phatthalungensis</name>
    <dbReference type="NCBI Taxonomy" id="664693"/>
    <lineage>
        <taxon>Bacteria</taxon>
        <taxon>Bacillati</taxon>
        <taxon>Actinomycetota</taxon>
        <taxon>Actinomycetes</taxon>
        <taxon>Pseudonocardiales</taxon>
        <taxon>Pseudonocardiaceae</taxon>
        <taxon>Saccharopolyspora</taxon>
    </lineage>
</organism>